<protein>
    <recommendedName>
        <fullName evidence="3">F-box domain-containing protein</fullName>
    </recommendedName>
</protein>
<sequence>MSSPFASRLGTNYCPQDEELAQINGLLIEPCLRLKRLEDDIAIMQKAIDKLKEERDAVSAFVEAHKALASPLRRLPLDLIQEIFMACLPTNRNCVMSAIEAPVLLGRICSSWRNISLSTPRLWSRLHVVEPTRPYNVTSGIYETKVAQRLEVASTWLQRSGMCPLSISLESNLDHGITPPLSPQPSFTPSPDLFLNALISFSPRWQNIRLSIPAVALQKLAHLTENDVPLLQYLKIVQRPEHPGSNNTQSDVTLSLSSILRGPNLSRFSLMGGNNNPSNLPLRWNQLTALSLMGPAWGAEFAQTCMVIWDILSRCPKLQACKLLVHGPPEGDHVGSIIECTSLHALDLVPGVYNPDGVVAALAASTHLERVSIDSNTFSKPFLMDFLRGLPPTVRRLQITEPVHVWQPSLVEPTLDNEVLAVLNTSPDSPAHCLGLEEFVIHYCRKVSDEALLRFIISRVPTLRLVEVKFDRERQVDILPKLQSFVEAGGNTFFTYITLTPPQFSPWLGLPDIPPPSGIPPPPAFY</sequence>
<dbReference type="SUPFAM" id="SSF52047">
    <property type="entry name" value="RNI-like"/>
    <property type="match status" value="1"/>
</dbReference>
<gene>
    <name evidence="1" type="ORF">MVEN_01783100</name>
</gene>
<accession>A0A8H7CMZ9</accession>
<evidence type="ECO:0000313" key="1">
    <source>
        <dbReference type="EMBL" id="KAF7341966.1"/>
    </source>
</evidence>
<name>A0A8H7CMZ9_9AGAR</name>
<dbReference type="OrthoDB" id="3365698at2759"/>
<comment type="caution">
    <text evidence="1">The sequence shown here is derived from an EMBL/GenBank/DDBJ whole genome shotgun (WGS) entry which is preliminary data.</text>
</comment>
<keyword evidence="2" id="KW-1185">Reference proteome</keyword>
<dbReference type="EMBL" id="JACAZI010000017">
    <property type="protein sequence ID" value="KAF7341966.1"/>
    <property type="molecule type" value="Genomic_DNA"/>
</dbReference>
<organism evidence="1 2">
    <name type="scientific">Mycena venus</name>
    <dbReference type="NCBI Taxonomy" id="2733690"/>
    <lineage>
        <taxon>Eukaryota</taxon>
        <taxon>Fungi</taxon>
        <taxon>Dikarya</taxon>
        <taxon>Basidiomycota</taxon>
        <taxon>Agaricomycotina</taxon>
        <taxon>Agaricomycetes</taxon>
        <taxon>Agaricomycetidae</taxon>
        <taxon>Agaricales</taxon>
        <taxon>Marasmiineae</taxon>
        <taxon>Mycenaceae</taxon>
        <taxon>Mycena</taxon>
    </lineage>
</organism>
<reference evidence="1" key="1">
    <citation type="submission" date="2020-05" db="EMBL/GenBank/DDBJ databases">
        <title>Mycena genomes resolve the evolution of fungal bioluminescence.</title>
        <authorList>
            <person name="Tsai I.J."/>
        </authorList>
    </citation>
    <scope>NUCLEOTIDE SEQUENCE</scope>
    <source>
        <strain evidence="1">CCC161011</strain>
    </source>
</reference>
<dbReference type="Gene3D" id="3.80.10.10">
    <property type="entry name" value="Ribonuclease Inhibitor"/>
    <property type="match status" value="1"/>
</dbReference>
<evidence type="ECO:0008006" key="3">
    <source>
        <dbReference type="Google" id="ProtNLM"/>
    </source>
</evidence>
<evidence type="ECO:0000313" key="2">
    <source>
        <dbReference type="Proteomes" id="UP000620124"/>
    </source>
</evidence>
<proteinExistence type="predicted"/>
<dbReference type="InterPro" id="IPR032675">
    <property type="entry name" value="LRR_dom_sf"/>
</dbReference>
<dbReference type="Proteomes" id="UP000620124">
    <property type="component" value="Unassembled WGS sequence"/>
</dbReference>
<dbReference type="AlphaFoldDB" id="A0A8H7CMZ9"/>